<name>A0ABT7LNP3_9BURK</name>
<dbReference type="RefSeq" id="WP_285984518.1">
    <property type="nucleotide sequence ID" value="NZ_JASVDS010000008.1"/>
</dbReference>
<evidence type="ECO:0000313" key="1">
    <source>
        <dbReference type="EMBL" id="MDL5034443.1"/>
    </source>
</evidence>
<accession>A0ABT7LNP3</accession>
<reference evidence="1 2" key="1">
    <citation type="submission" date="2023-06" db="EMBL/GenBank/DDBJ databases">
        <title>Pelomonas sp. APW6 16S ribosomal RNA gene genome sequencing and assembly.</title>
        <authorList>
            <person name="Woo H."/>
        </authorList>
    </citation>
    <scope>NUCLEOTIDE SEQUENCE [LARGE SCALE GENOMIC DNA]</scope>
    <source>
        <strain evidence="1 2">APW6</strain>
    </source>
</reference>
<dbReference type="EMBL" id="JASVDS010000008">
    <property type="protein sequence ID" value="MDL5034443.1"/>
    <property type="molecule type" value="Genomic_DNA"/>
</dbReference>
<protein>
    <submittedName>
        <fullName evidence="1">Uncharacterized protein</fullName>
    </submittedName>
</protein>
<evidence type="ECO:0000313" key="2">
    <source>
        <dbReference type="Proteomes" id="UP001238603"/>
    </source>
</evidence>
<organism evidence="1 2">
    <name type="scientific">Roseateles subflavus</name>
    <dbReference type="NCBI Taxonomy" id="3053353"/>
    <lineage>
        <taxon>Bacteria</taxon>
        <taxon>Pseudomonadati</taxon>
        <taxon>Pseudomonadota</taxon>
        <taxon>Betaproteobacteria</taxon>
        <taxon>Burkholderiales</taxon>
        <taxon>Sphaerotilaceae</taxon>
        <taxon>Roseateles</taxon>
    </lineage>
</organism>
<keyword evidence="2" id="KW-1185">Reference proteome</keyword>
<comment type="caution">
    <text evidence="1">The sequence shown here is derived from an EMBL/GenBank/DDBJ whole genome shotgun (WGS) entry which is preliminary data.</text>
</comment>
<dbReference type="Proteomes" id="UP001238603">
    <property type="component" value="Unassembled WGS sequence"/>
</dbReference>
<gene>
    <name evidence="1" type="ORF">QRD43_21245</name>
</gene>
<proteinExistence type="predicted"/>
<sequence>MHEHELPSIGADAAIRAMKNGATLTPLGTTFCTAGGTSFTHSLATKRGTIYRVSKRVAAALLTVSAPAAQTNLQASA</sequence>